<organism evidence="1 2">
    <name type="scientific">Brassica cretica</name>
    <name type="common">Mustard</name>
    <dbReference type="NCBI Taxonomy" id="69181"/>
    <lineage>
        <taxon>Eukaryota</taxon>
        <taxon>Viridiplantae</taxon>
        <taxon>Streptophyta</taxon>
        <taxon>Embryophyta</taxon>
        <taxon>Tracheophyta</taxon>
        <taxon>Spermatophyta</taxon>
        <taxon>Magnoliopsida</taxon>
        <taxon>eudicotyledons</taxon>
        <taxon>Gunneridae</taxon>
        <taxon>Pentapetalae</taxon>
        <taxon>rosids</taxon>
        <taxon>malvids</taxon>
        <taxon>Brassicales</taxon>
        <taxon>Brassicaceae</taxon>
        <taxon>Brassiceae</taxon>
        <taxon>Brassica</taxon>
    </lineage>
</organism>
<comment type="caution">
    <text evidence="1">The sequence shown here is derived from an EMBL/GenBank/DDBJ whole genome shotgun (WGS) entry which is preliminary data.</text>
</comment>
<evidence type="ECO:0000313" key="2">
    <source>
        <dbReference type="Proteomes" id="UP000712600"/>
    </source>
</evidence>
<accession>A0A8S9QWN9</accession>
<name>A0A8S9QWN9_BRACR</name>
<sequence length="167" mass="19079">MEEEEEAPEEVKTSNAAVTAYLERIFFEKFEAIHSMVERLPGAAPPIRRNNPNSYPDTPSAEEIASIEWPHKFFFPTMAMYDVTNNPDNYVAQYKQCMLTVAIRKEIKEATICKGFSSTLTGPVLQWYINLPIGSIRYFASLSDQFVEQFASSRSLEKSSDDLYEIL</sequence>
<dbReference type="PANTHER" id="PTHR33223">
    <property type="entry name" value="CCHC-TYPE DOMAIN-CONTAINING PROTEIN"/>
    <property type="match status" value="1"/>
</dbReference>
<dbReference type="EMBL" id="QGKX02000996">
    <property type="protein sequence ID" value="KAF3556067.1"/>
    <property type="molecule type" value="Genomic_DNA"/>
</dbReference>
<dbReference type="AlphaFoldDB" id="A0A8S9QWN9"/>
<evidence type="ECO:0000313" key="1">
    <source>
        <dbReference type="EMBL" id="KAF3556067.1"/>
    </source>
</evidence>
<protein>
    <recommendedName>
        <fullName evidence="3">Retrotransposon gag domain-containing protein</fullName>
    </recommendedName>
</protein>
<dbReference type="PANTHER" id="PTHR33223:SF9">
    <property type="entry name" value="RETROTRANSPOSON GAG DOMAIN-CONTAINING PROTEIN"/>
    <property type="match status" value="1"/>
</dbReference>
<gene>
    <name evidence="1" type="ORF">F2Q69_00013136</name>
</gene>
<proteinExistence type="predicted"/>
<dbReference type="Proteomes" id="UP000712600">
    <property type="component" value="Unassembled WGS sequence"/>
</dbReference>
<evidence type="ECO:0008006" key="3">
    <source>
        <dbReference type="Google" id="ProtNLM"/>
    </source>
</evidence>
<reference evidence="1" key="1">
    <citation type="submission" date="2019-12" db="EMBL/GenBank/DDBJ databases">
        <title>Genome sequencing and annotation of Brassica cretica.</title>
        <authorList>
            <person name="Studholme D.J."/>
            <person name="Sarris P."/>
        </authorList>
    </citation>
    <scope>NUCLEOTIDE SEQUENCE</scope>
    <source>
        <strain evidence="1">PFS-109/04</strain>
        <tissue evidence="1">Leaf</tissue>
    </source>
</reference>